<dbReference type="SUPFAM" id="SSF50341">
    <property type="entry name" value="CheW-like"/>
    <property type="match status" value="1"/>
</dbReference>
<keyword evidence="4" id="KW-1185">Reference proteome</keyword>
<proteinExistence type="predicted"/>
<dbReference type="EMBL" id="BMGJ01000003">
    <property type="protein sequence ID" value="GGD57807.1"/>
    <property type="molecule type" value="Genomic_DNA"/>
</dbReference>
<dbReference type="PIRSF" id="PIRSF020479">
    <property type="entry name" value="UCP020479_CheW"/>
    <property type="match status" value="1"/>
</dbReference>
<dbReference type="SMART" id="SM00260">
    <property type="entry name" value="CheW"/>
    <property type="match status" value="1"/>
</dbReference>
<evidence type="ECO:0000259" key="2">
    <source>
        <dbReference type="PROSITE" id="PS50851"/>
    </source>
</evidence>
<dbReference type="InterPro" id="IPR014506">
    <property type="entry name" value="UCP020479_CheW"/>
</dbReference>
<accession>A0ABQ1R4F5</accession>
<evidence type="ECO:0000313" key="4">
    <source>
        <dbReference type="Proteomes" id="UP000614272"/>
    </source>
</evidence>
<comment type="caution">
    <text evidence="3">The sequence shown here is derived from an EMBL/GenBank/DDBJ whole genome shotgun (WGS) entry which is preliminary data.</text>
</comment>
<name>A0ABQ1R4F5_9ALTE</name>
<feature type="domain" description="CheW-like" evidence="2">
    <location>
        <begin position="98"/>
        <end position="236"/>
    </location>
</feature>
<gene>
    <name evidence="3" type="ORF">GCM10011357_11510</name>
</gene>
<protein>
    <recommendedName>
        <fullName evidence="2">CheW-like domain-containing protein</fullName>
    </recommendedName>
</protein>
<evidence type="ECO:0000313" key="3">
    <source>
        <dbReference type="EMBL" id="GGD57807.1"/>
    </source>
</evidence>
<feature type="region of interest" description="Disordered" evidence="1">
    <location>
        <begin position="49"/>
        <end position="72"/>
    </location>
</feature>
<organism evidence="3 4">
    <name type="scientific">Lacimicrobium alkaliphilum</name>
    <dbReference type="NCBI Taxonomy" id="1526571"/>
    <lineage>
        <taxon>Bacteria</taxon>
        <taxon>Pseudomonadati</taxon>
        <taxon>Pseudomonadota</taxon>
        <taxon>Gammaproteobacteria</taxon>
        <taxon>Alteromonadales</taxon>
        <taxon>Alteromonadaceae</taxon>
        <taxon>Lacimicrobium</taxon>
    </lineage>
</organism>
<sequence>MTKGQFANEGVMEDYLDALLTDDPVIENVQKQSVARLLEQAKLEEVTRVAEKPVSLAEPKPAPPESDLEEQDALAEKIQQNPPALPTQQEQAEYRQGSFQALFFKVAGLTLAVPLTELGGIHKQDKTSALIGKPDWFTGVMLHREEKLNVVDTAQWVMPEKYDETLAESLNYQYLIMLGDSGWGLSCESLVNTVKLEQDDVKWREHHGKRPWLAGLVKEKMCALIDASQLVYMLEQGLNSNDEDDAREPVL</sequence>
<dbReference type="InterPro" id="IPR036061">
    <property type="entry name" value="CheW-like_dom_sf"/>
</dbReference>
<reference evidence="4" key="1">
    <citation type="journal article" date="2019" name="Int. J. Syst. Evol. Microbiol.">
        <title>The Global Catalogue of Microorganisms (GCM) 10K type strain sequencing project: providing services to taxonomists for standard genome sequencing and annotation.</title>
        <authorList>
            <consortium name="The Broad Institute Genomics Platform"/>
            <consortium name="The Broad Institute Genome Sequencing Center for Infectious Disease"/>
            <person name="Wu L."/>
            <person name="Ma J."/>
        </authorList>
    </citation>
    <scope>NUCLEOTIDE SEQUENCE [LARGE SCALE GENOMIC DNA]</scope>
    <source>
        <strain evidence="4">CGMCC 1.12923</strain>
    </source>
</reference>
<dbReference type="InterPro" id="IPR002545">
    <property type="entry name" value="CheW-lke_dom"/>
</dbReference>
<dbReference type="PROSITE" id="PS50851">
    <property type="entry name" value="CHEW"/>
    <property type="match status" value="1"/>
</dbReference>
<dbReference type="RefSeq" id="WP_099034073.1">
    <property type="nucleotide sequence ID" value="NZ_BMGJ01000003.1"/>
</dbReference>
<dbReference type="Proteomes" id="UP000614272">
    <property type="component" value="Unassembled WGS sequence"/>
</dbReference>
<evidence type="ECO:0000256" key="1">
    <source>
        <dbReference type="SAM" id="MobiDB-lite"/>
    </source>
</evidence>
<dbReference type="Pfam" id="PF01584">
    <property type="entry name" value="CheW"/>
    <property type="match status" value="1"/>
</dbReference>